<dbReference type="RefSeq" id="XP_009496978.1">
    <property type="nucleotide sequence ID" value="XM_009498703.1"/>
</dbReference>
<dbReference type="GO" id="GO:0005737">
    <property type="term" value="C:cytoplasm"/>
    <property type="evidence" value="ECO:0007669"/>
    <property type="project" value="TreeGrafter"/>
</dbReference>
<dbReference type="Pfam" id="PF10607">
    <property type="entry name" value="CTLH"/>
    <property type="match status" value="1"/>
</dbReference>
<dbReference type="PROSITE" id="PS50897">
    <property type="entry name" value="CTLH"/>
    <property type="match status" value="1"/>
</dbReference>
<feature type="region of interest" description="Disordered" evidence="1">
    <location>
        <begin position="477"/>
        <end position="498"/>
    </location>
</feature>
<dbReference type="GO" id="GO:0034657">
    <property type="term" value="C:GID complex"/>
    <property type="evidence" value="ECO:0007669"/>
    <property type="project" value="TreeGrafter"/>
</dbReference>
<dbReference type="GO" id="GO:0005634">
    <property type="term" value="C:nucleus"/>
    <property type="evidence" value="ECO:0007669"/>
    <property type="project" value="TreeGrafter"/>
</dbReference>
<feature type="compositionally biased region" description="Low complexity" evidence="1">
    <location>
        <begin position="223"/>
        <end position="240"/>
    </location>
</feature>
<keyword evidence="4" id="KW-1185">Reference proteome</keyword>
<dbReference type="InterPro" id="IPR045098">
    <property type="entry name" value="Fyv10_fam"/>
</dbReference>
<dbReference type="PANTHER" id="PTHR12170:SF2">
    <property type="entry name" value="E3 UBIQUITIN-PROTEIN TRANSFERASE MAEA"/>
    <property type="match status" value="1"/>
</dbReference>
<sequence>MVERELAQVNTFTQTAAKSIALLFGPSKQGEGRRLGAAGSGTEASQDKELVLARKRIAIAVDRLRTIRRRIDDFEHRGDAAGTMADLLRRVEFLMAGHRLASGAAASPDDSSSILMGGSEARMHIDSEPPGSGDPNAGGPRAKTFVHRAPAYFGTLSWEEWHSKRVQRLVVDWLLREGFKKTAYAILDYPAGAADGEAVPETEPARGDRAASTPRRSAPGPVAEAAEGSPRSSASSGSVHSSEHGDTSTDSLMGFPGPDEGRRLLESACLESLCDVSLLSSVRQIENDLGFRCQADSALRWCAANRARLRRVGSRIEFDIRAMEVVLMARAGQPQEDILAYLKSQVLPLIQALAGPAPGASAHAAADAPASGSATLSTILYQDLRHLMLCLVMPMGLFDRLRWPSARFGRPLRSALADVARPVFHHSLDLGWTALLMEAQAPGRAGSDGAEAAARPAWRALALAFSRDAMAFFSPSASGPGAGADPSDPTDADGGHSFLGILLGKENPGLGAAGAGAAGGPGPGPGASGISTSGDYFKMDFGLAAEPLVGMDESDSLEDLVGLGVDPANGASRGRGPAAGAASALADGLHGLAPLPPGLTTEAPELLGAAAVAASAAAAAASAAAAAGWNGSHLVTILQAGAICLLSDECILGTVQDLQALRVERSRAARPGLGSLPHAGGGHAGDGAACSRFGEGSCPICRSDVRSRASFLCRVPLRAPHDQTRLVCRILSQPGDLAIYPAPLATENALGPEELRSALPDISGGVAEAAARPVPGELSGRMVPMSDDNPPMMLPNGCVYSLRAMALQAAASKDRATVFCPRTRQNFKLNQALRVFIT</sequence>
<feature type="domain" description="CTLH" evidence="2">
    <location>
        <begin position="294"/>
        <end position="336"/>
    </location>
</feature>
<evidence type="ECO:0000259" key="2">
    <source>
        <dbReference type="PROSITE" id="PS50897"/>
    </source>
</evidence>
<dbReference type="InterPro" id="IPR006595">
    <property type="entry name" value="CTLH_C"/>
</dbReference>
<evidence type="ECO:0000313" key="4">
    <source>
        <dbReference type="Proteomes" id="UP000030693"/>
    </source>
</evidence>
<dbReference type="PANTHER" id="PTHR12170">
    <property type="entry name" value="MACROPHAGE ERYTHROBLAST ATTACHER-RELATED"/>
    <property type="match status" value="1"/>
</dbReference>
<reference evidence="3" key="1">
    <citation type="submission" date="2013-04" db="EMBL/GenBank/DDBJ databases">
        <title>The Genome Sequence of Fonticula alba ATCC 38817.</title>
        <authorList>
            <consortium name="The Broad Institute Genomics Platform"/>
            <person name="Russ C."/>
            <person name="Cuomo C."/>
            <person name="Burger G."/>
            <person name="Gray M.W."/>
            <person name="Holland P.W.H."/>
            <person name="King N."/>
            <person name="Lang F.B.F."/>
            <person name="Roger A.J."/>
            <person name="Ruiz-Trillo I."/>
            <person name="Brown M."/>
            <person name="Walker B."/>
            <person name="Young S."/>
            <person name="Zeng Q."/>
            <person name="Gargeya S."/>
            <person name="Fitzgerald M."/>
            <person name="Haas B."/>
            <person name="Abouelleil A."/>
            <person name="Allen A.W."/>
            <person name="Alvarado L."/>
            <person name="Arachchi H.M."/>
            <person name="Berlin A.M."/>
            <person name="Chapman S.B."/>
            <person name="Gainer-Dewar J."/>
            <person name="Goldberg J."/>
            <person name="Griggs A."/>
            <person name="Gujja S."/>
            <person name="Hansen M."/>
            <person name="Howarth C."/>
            <person name="Imamovic A."/>
            <person name="Ireland A."/>
            <person name="Larimer J."/>
            <person name="McCowan C."/>
            <person name="Murphy C."/>
            <person name="Pearson M."/>
            <person name="Poon T.W."/>
            <person name="Priest M."/>
            <person name="Roberts A."/>
            <person name="Saif S."/>
            <person name="Shea T."/>
            <person name="Sisk P."/>
            <person name="Sykes S."/>
            <person name="Wortman J."/>
            <person name="Nusbaum C."/>
            <person name="Birren B."/>
        </authorList>
    </citation>
    <scope>NUCLEOTIDE SEQUENCE [LARGE SCALE GENOMIC DNA]</scope>
    <source>
        <strain evidence="3">ATCC 38817</strain>
    </source>
</reference>
<dbReference type="Proteomes" id="UP000030693">
    <property type="component" value="Unassembled WGS sequence"/>
</dbReference>
<name>A0A058Z362_FONAL</name>
<dbReference type="GO" id="GO:0043161">
    <property type="term" value="P:proteasome-mediated ubiquitin-dependent protein catabolic process"/>
    <property type="evidence" value="ECO:0007669"/>
    <property type="project" value="InterPro"/>
</dbReference>
<dbReference type="GeneID" id="20529563"/>
<accession>A0A058Z362</accession>
<feature type="region of interest" description="Disordered" evidence="1">
    <location>
        <begin position="122"/>
        <end position="143"/>
    </location>
</feature>
<dbReference type="OrthoDB" id="1933455at2759"/>
<evidence type="ECO:0000256" key="1">
    <source>
        <dbReference type="SAM" id="MobiDB-lite"/>
    </source>
</evidence>
<proteinExistence type="predicted"/>
<evidence type="ECO:0000313" key="3">
    <source>
        <dbReference type="EMBL" id="KCV68546.1"/>
    </source>
</evidence>
<dbReference type="GO" id="GO:0004842">
    <property type="term" value="F:ubiquitin-protein transferase activity"/>
    <property type="evidence" value="ECO:0007669"/>
    <property type="project" value="InterPro"/>
</dbReference>
<dbReference type="AlphaFoldDB" id="A0A058Z362"/>
<protein>
    <recommendedName>
        <fullName evidence="2">CTLH domain-containing protein</fullName>
    </recommendedName>
</protein>
<dbReference type="InterPro" id="IPR024964">
    <property type="entry name" value="CTLH/CRA"/>
</dbReference>
<dbReference type="STRING" id="691883.A0A058Z362"/>
<feature type="region of interest" description="Disordered" evidence="1">
    <location>
        <begin position="195"/>
        <end position="257"/>
    </location>
</feature>
<gene>
    <name evidence="3" type="ORF">H696_04838</name>
</gene>
<organism evidence="3">
    <name type="scientific">Fonticula alba</name>
    <name type="common">Slime mold</name>
    <dbReference type="NCBI Taxonomy" id="691883"/>
    <lineage>
        <taxon>Eukaryota</taxon>
        <taxon>Rotosphaerida</taxon>
        <taxon>Fonticulaceae</taxon>
        <taxon>Fonticula</taxon>
    </lineage>
</organism>
<dbReference type="EMBL" id="KB932208">
    <property type="protein sequence ID" value="KCV68546.1"/>
    <property type="molecule type" value="Genomic_DNA"/>
</dbReference>